<dbReference type="SUPFAM" id="SSF103473">
    <property type="entry name" value="MFS general substrate transporter"/>
    <property type="match status" value="1"/>
</dbReference>
<dbReference type="PANTHER" id="PTHR23501:SF199">
    <property type="entry name" value="MFS EFFLUX TRANSPORTER INPD-RELATED"/>
    <property type="match status" value="1"/>
</dbReference>
<evidence type="ECO:0000259" key="6">
    <source>
        <dbReference type="PROSITE" id="PS50850"/>
    </source>
</evidence>
<keyword evidence="8" id="KW-1185">Reference proteome</keyword>
<reference evidence="7" key="1">
    <citation type="submission" date="2016-03" db="EMBL/GenBank/DDBJ databases">
        <title>Draft genome sequence of Rosellinia necatrix.</title>
        <authorList>
            <person name="Kanematsu S."/>
        </authorList>
    </citation>
    <scope>NUCLEOTIDE SEQUENCE [LARGE SCALE GENOMIC DNA]</scope>
    <source>
        <strain evidence="7">W97</strain>
    </source>
</reference>
<feature type="domain" description="Major facilitator superfamily (MFS) profile" evidence="6">
    <location>
        <begin position="27"/>
        <end position="180"/>
    </location>
</feature>
<dbReference type="GO" id="GO:0022857">
    <property type="term" value="F:transmembrane transporter activity"/>
    <property type="evidence" value="ECO:0007669"/>
    <property type="project" value="InterPro"/>
</dbReference>
<dbReference type="PRINTS" id="PR01036">
    <property type="entry name" value="TCRTETB"/>
</dbReference>
<evidence type="ECO:0000256" key="4">
    <source>
        <dbReference type="ARBA" id="ARBA00023136"/>
    </source>
</evidence>
<feature type="transmembrane region" description="Helical" evidence="5">
    <location>
        <begin position="122"/>
        <end position="143"/>
    </location>
</feature>
<dbReference type="GO" id="GO:0005886">
    <property type="term" value="C:plasma membrane"/>
    <property type="evidence" value="ECO:0007669"/>
    <property type="project" value="TreeGrafter"/>
</dbReference>
<feature type="transmembrane region" description="Helical" evidence="5">
    <location>
        <begin position="20"/>
        <end position="50"/>
    </location>
</feature>
<dbReference type="InterPro" id="IPR036259">
    <property type="entry name" value="MFS_trans_sf"/>
</dbReference>
<evidence type="ECO:0000313" key="7">
    <source>
        <dbReference type="EMBL" id="GAW25755.1"/>
    </source>
</evidence>
<accession>A0A1S8A763</accession>
<evidence type="ECO:0000313" key="8">
    <source>
        <dbReference type="Proteomes" id="UP000054516"/>
    </source>
</evidence>
<keyword evidence="4 5" id="KW-0472">Membrane</keyword>
<feature type="transmembrane region" description="Helical" evidence="5">
    <location>
        <begin position="149"/>
        <end position="172"/>
    </location>
</feature>
<feature type="transmembrane region" description="Helical" evidence="5">
    <location>
        <begin position="92"/>
        <end position="110"/>
    </location>
</feature>
<keyword evidence="3 5" id="KW-1133">Transmembrane helix</keyword>
<dbReference type="InterPro" id="IPR020846">
    <property type="entry name" value="MFS_dom"/>
</dbReference>
<evidence type="ECO:0000256" key="2">
    <source>
        <dbReference type="ARBA" id="ARBA00022692"/>
    </source>
</evidence>
<name>A0A1S8A763_ROSNE</name>
<dbReference type="Gene3D" id="1.20.1720.10">
    <property type="entry name" value="Multidrug resistance protein D"/>
    <property type="match status" value="1"/>
</dbReference>
<dbReference type="OrthoDB" id="5243606at2759"/>
<keyword evidence="2 5" id="KW-0812">Transmembrane</keyword>
<dbReference type="EMBL" id="DF977457">
    <property type="protein sequence ID" value="GAW25755.1"/>
    <property type="molecule type" value="Genomic_DNA"/>
</dbReference>
<dbReference type="OMA" id="DEECMTR"/>
<gene>
    <name evidence="7" type="ORF">SAMD00023353_1201800</name>
</gene>
<proteinExistence type="predicted"/>
<evidence type="ECO:0000256" key="3">
    <source>
        <dbReference type="ARBA" id="ARBA00022989"/>
    </source>
</evidence>
<dbReference type="PROSITE" id="PS50850">
    <property type="entry name" value="MFS"/>
    <property type="match status" value="1"/>
</dbReference>
<dbReference type="InterPro" id="IPR011701">
    <property type="entry name" value="MFS"/>
</dbReference>
<dbReference type="PANTHER" id="PTHR23501">
    <property type="entry name" value="MAJOR FACILITATOR SUPERFAMILY"/>
    <property type="match status" value="1"/>
</dbReference>
<sequence>MPDDNVDSGQPPQLEDSRLLGWRLAVVIASLCLGIFLFGLDVNIIGVAIPRITTFFNSLPDVAWYGSAYLLALTAFQPMFGNLYKYFNAKVVYLVSLIIFEVGSVICAAAPTSPALIFGRAFLGLGAAGLLQGALAIIGHVVPIEKIPLFQGIVISSLAISVTVGPVIGGALTEYVSWRE</sequence>
<evidence type="ECO:0000256" key="1">
    <source>
        <dbReference type="ARBA" id="ARBA00004141"/>
    </source>
</evidence>
<dbReference type="Proteomes" id="UP000054516">
    <property type="component" value="Unassembled WGS sequence"/>
</dbReference>
<protein>
    <submittedName>
        <fullName evidence="7">Putative HC-toxin efflux carrier TOXA</fullName>
    </submittedName>
</protein>
<organism evidence="7">
    <name type="scientific">Rosellinia necatrix</name>
    <name type="common">White root-rot fungus</name>
    <dbReference type="NCBI Taxonomy" id="77044"/>
    <lineage>
        <taxon>Eukaryota</taxon>
        <taxon>Fungi</taxon>
        <taxon>Dikarya</taxon>
        <taxon>Ascomycota</taxon>
        <taxon>Pezizomycotina</taxon>
        <taxon>Sordariomycetes</taxon>
        <taxon>Xylariomycetidae</taxon>
        <taxon>Xylariales</taxon>
        <taxon>Xylariaceae</taxon>
        <taxon>Rosellinia</taxon>
    </lineage>
</organism>
<dbReference type="Pfam" id="PF07690">
    <property type="entry name" value="MFS_1"/>
    <property type="match status" value="1"/>
</dbReference>
<dbReference type="STRING" id="77044.A0A1S8A763"/>
<evidence type="ECO:0000256" key="5">
    <source>
        <dbReference type="SAM" id="Phobius"/>
    </source>
</evidence>
<feature type="transmembrane region" description="Helical" evidence="5">
    <location>
        <begin position="62"/>
        <end position="80"/>
    </location>
</feature>
<dbReference type="AlphaFoldDB" id="A0A1S8A763"/>
<comment type="subcellular location">
    <subcellularLocation>
        <location evidence="1">Membrane</location>
        <topology evidence="1">Multi-pass membrane protein</topology>
    </subcellularLocation>
</comment>